<proteinExistence type="predicted"/>
<gene>
    <name evidence="1" type="ORF">BLA60_14210</name>
</gene>
<reference evidence="1 2" key="1">
    <citation type="submission" date="2016-12" db="EMBL/GenBank/DDBJ databases">
        <title>The draft genome sequence of Actinophytocola xinjiangensis.</title>
        <authorList>
            <person name="Wang W."/>
            <person name="Yuan L."/>
        </authorList>
    </citation>
    <scope>NUCLEOTIDE SEQUENCE [LARGE SCALE GENOMIC DNA]</scope>
    <source>
        <strain evidence="1 2">CGMCC 4.4663</strain>
    </source>
</reference>
<dbReference type="Proteomes" id="UP000185696">
    <property type="component" value="Unassembled WGS sequence"/>
</dbReference>
<dbReference type="Pfam" id="PF14430">
    <property type="entry name" value="Imm1"/>
    <property type="match status" value="1"/>
</dbReference>
<dbReference type="EMBL" id="MSIF01000005">
    <property type="protein sequence ID" value="OLF11138.1"/>
    <property type="molecule type" value="Genomic_DNA"/>
</dbReference>
<evidence type="ECO:0008006" key="3">
    <source>
        <dbReference type="Google" id="ProtNLM"/>
    </source>
</evidence>
<accession>A0A7Z1AZJ4</accession>
<evidence type="ECO:0000313" key="2">
    <source>
        <dbReference type="Proteomes" id="UP000185696"/>
    </source>
</evidence>
<dbReference type="AlphaFoldDB" id="A0A7Z1AZJ4"/>
<dbReference type="InterPro" id="IPR025680">
    <property type="entry name" value="DddI"/>
</dbReference>
<evidence type="ECO:0000313" key="1">
    <source>
        <dbReference type="EMBL" id="OLF11138.1"/>
    </source>
</evidence>
<name>A0A7Z1AZJ4_9PSEU</name>
<keyword evidence="2" id="KW-1185">Reference proteome</keyword>
<dbReference type="OrthoDB" id="3681471at2"/>
<organism evidence="1 2">
    <name type="scientific">Actinophytocola xinjiangensis</name>
    <dbReference type="NCBI Taxonomy" id="485602"/>
    <lineage>
        <taxon>Bacteria</taxon>
        <taxon>Bacillati</taxon>
        <taxon>Actinomycetota</taxon>
        <taxon>Actinomycetes</taxon>
        <taxon>Pseudonocardiales</taxon>
        <taxon>Pseudonocardiaceae</taxon>
    </lineage>
</organism>
<dbReference type="RefSeq" id="WP_075133299.1">
    <property type="nucleotide sequence ID" value="NZ_MSIF01000005.1"/>
</dbReference>
<protein>
    <recommendedName>
        <fullName evidence="3">Immunity protein Imm1</fullName>
    </recommendedName>
</protein>
<sequence length="165" mass="17871">MTARLATVDLAGPDDRNLRATGVFYLRDAVHNVSFDSVDAVVTVLDLLDSLGDDSMVHSLYLTPQGEPASANLRFQFNRDHQVAAAVLVALDKQRRLHSWRTTGTAGRDDVTLVHDAWNPGDTVLPPESFISVQALRSVVVEFAIGTGLPPGPVEWVAVPDVGWS</sequence>
<comment type="caution">
    <text evidence="1">The sequence shown here is derived from an EMBL/GenBank/DDBJ whole genome shotgun (WGS) entry which is preliminary data.</text>
</comment>